<proteinExistence type="predicted"/>
<dbReference type="STRING" id="84698.SAMN04488528_10811"/>
<feature type="transmembrane region" description="Helical" evidence="1">
    <location>
        <begin position="35"/>
        <end position="53"/>
    </location>
</feature>
<keyword evidence="1" id="KW-0472">Membrane</keyword>
<evidence type="ECO:0000256" key="1">
    <source>
        <dbReference type="SAM" id="Phobius"/>
    </source>
</evidence>
<accession>A0A1I1B9M4</accession>
<dbReference type="InterPro" id="IPR052710">
    <property type="entry name" value="CAAX_protease"/>
</dbReference>
<evidence type="ECO:0000259" key="2">
    <source>
        <dbReference type="Pfam" id="PF02517"/>
    </source>
</evidence>
<sequence length="251" mass="28913">MLEFVVTFIFAMILAFIHPYAPDEYILDTINKNGYCIIFGIDLLVMLVFILILSNREENLWIRSNFKKMNFKCIWKNTLVAIGLFVVSMSIMNLVGYIDVLSDSIEELGKPINCPMGILSMVILIPIFEETLFRGLIFRELRNNINIIVGLIIQALIFSAFYDIFMQMRYSFVIGLILGIIYYWNGSIWASIIPHAVYNGCVILMFKIGYMKAGKLNLLYLVFGMIIFIIGMTLLYNDFKNSNSMEFNISV</sequence>
<keyword evidence="4" id="KW-1185">Reference proteome</keyword>
<evidence type="ECO:0000313" key="4">
    <source>
        <dbReference type="Proteomes" id="UP000198619"/>
    </source>
</evidence>
<gene>
    <name evidence="3" type="ORF">SAMN04488528_10811</name>
</gene>
<dbReference type="Pfam" id="PF02517">
    <property type="entry name" value="Rce1-like"/>
    <property type="match status" value="1"/>
</dbReference>
<dbReference type="EMBL" id="FOKI01000081">
    <property type="protein sequence ID" value="SFB46941.1"/>
    <property type="molecule type" value="Genomic_DNA"/>
</dbReference>
<feature type="transmembrane region" description="Helical" evidence="1">
    <location>
        <begin position="144"/>
        <end position="162"/>
    </location>
</feature>
<dbReference type="PANTHER" id="PTHR36435:SF1">
    <property type="entry name" value="CAAX AMINO TERMINAL PROTEASE FAMILY PROTEIN"/>
    <property type="match status" value="1"/>
</dbReference>
<protein>
    <recommendedName>
        <fullName evidence="2">CAAX prenyl protease 2/Lysostaphin resistance protein A-like domain-containing protein</fullName>
    </recommendedName>
</protein>
<feature type="transmembrane region" description="Helical" evidence="1">
    <location>
        <begin position="168"/>
        <end position="185"/>
    </location>
</feature>
<dbReference type="Proteomes" id="UP000198619">
    <property type="component" value="Unassembled WGS sequence"/>
</dbReference>
<dbReference type="AlphaFoldDB" id="A0A1I1B9M4"/>
<keyword evidence="1" id="KW-0812">Transmembrane</keyword>
<organism evidence="3 4">
    <name type="scientific">Clostridium frigidicarnis</name>
    <dbReference type="NCBI Taxonomy" id="84698"/>
    <lineage>
        <taxon>Bacteria</taxon>
        <taxon>Bacillati</taxon>
        <taxon>Bacillota</taxon>
        <taxon>Clostridia</taxon>
        <taxon>Eubacteriales</taxon>
        <taxon>Clostridiaceae</taxon>
        <taxon>Clostridium</taxon>
    </lineage>
</organism>
<dbReference type="InterPro" id="IPR003675">
    <property type="entry name" value="Rce1/LyrA-like_dom"/>
</dbReference>
<feature type="transmembrane region" description="Helical" evidence="1">
    <location>
        <begin position="217"/>
        <end position="236"/>
    </location>
</feature>
<dbReference type="GO" id="GO:0080120">
    <property type="term" value="P:CAAX-box protein maturation"/>
    <property type="evidence" value="ECO:0007669"/>
    <property type="project" value="UniProtKB-ARBA"/>
</dbReference>
<feature type="domain" description="CAAX prenyl protease 2/Lysostaphin resistance protein A-like" evidence="2">
    <location>
        <begin position="116"/>
        <end position="200"/>
    </location>
</feature>
<dbReference type="PANTHER" id="PTHR36435">
    <property type="entry name" value="SLR1288 PROTEIN"/>
    <property type="match status" value="1"/>
</dbReference>
<feature type="transmembrane region" description="Helical" evidence="1">
    <location>
        <begin position="74"/>
        <end position="98"/>
    </location>
</feature>
<feature type="transmembrane region" description="Helical" evidence="1">
    <location>
        <begin position="118"/>
        <end position="137"/>
    </location>
</feature>
<keyword evidence="1" id="KW-1133">Transmembrane helix</keyword>
<reference evidence="3 4" key="1">
    <citation type="submission" date="2016-10" db="EMBL/GenBank/DDBJ databases">
        <authorList>
            <person name="de Groot N.N."/>
        </authorList>
    </citation>
    <scope>NUCLEOTIDE SEQUENCE [LARGE SCALE GENOMIC DNA]</scope>
    <source>
        <strain evidence="3 4">DSM 12271</strain>
    </source>
</reference>
<evidence type="ECO:0000313" key="3">
    <source>
        <dbReference type="EMBL" id="SFB46941.1"/>
    </source>
</evidence>
<name>A0A1I1B9M4_9CLOT</name>
<dbReference type="GO" id="GO:0004175">
    <property type="term" value="F:endopeptidase activity"/>
    <property type="evidence" value="ECO:0007669"/>
    <property type="project" value="UniProtKB-ARBA"/>
</dbReference>